<dbReference type="PANTHER" id="PTHR46401">
    <property type="entry name" value="GLYCOSYLTRANSFERASE WBBK-RELATED"/>
    <property type="match status" value="1"/>
</dbReference>
<dbReference type="AlphaFoldDB" id="A0A511J4W2"/>
<proteinExistence type="predicted"/>
<accession>A0A511J4W2</accession>
<name>A0A511J4W2_9ENTE</name>
<protein>
    <submittedName>
        <fullName evidence="3">Glycosyl transferase</fullName>
    </submittedName>
</protein>
<reference evidence="3 4" key="1">
    <citation type="submission" date="2019-07" db="EMBL/GenBank/DDBJ databases">
        <title>Whole genome shotgun sequence of Enterococcus villorum NBRC 100699.</title>
        <authorList>
            <person name="Hosoyama A."/>
            <person name="Uohara A."/>
            <person name="Ohji S."/>
            <person name="Ichikawa N."/>
        </authorList>
    </citation>
    <scope>NUCLEOTIDE SEQUENCE [LARGE SCALE GENOMIC DNA]</scope>
    <source>
        <strain evidence="3 4">NBRC 100699</strain>
    </source>
</reference>
<dbReference type="EMBL" id="BJWF01000045">
    <property type="protein sequence ID" value="GEL93048.1"/>
    <property type="molecule type" value="Genomic_DNA"/>
</dbReference>
<evidence type="ECO:0000313" key="3">
    <source>
        <dbReference type="EMBL" id="GEL93048.1"/>
    </source>
</evidence>
<evidence type="ECO:0000256" key="1">
    <source>
        <dbReference type="ARBA" id="ARBA00022679"/>
    </source>
</evidence>
<dbReference type="Pfam" id="PF00534">
    <property type="entry name" value="Glycos_transf_1"/>
    <property type="match status" value="1"/>
</dbReference>
<evidence type="ECO:0000313" key="4">
    <source>
        <dbReference type="Proteomes" id="UP000321830"/>
    </source>
</evidence>
<comment type="caution">
    <text evidence="3">The sequence shown here is derived from an EMBL/GenBank/DDBJ whole genome shotgun (WGS) entry which is preliminary data.</text>
</comment>
<dbReference type="GO" id="GO:0016757">
    <property type="term" value="F:glycosyltransferase activity"/>
    <property type="evidence" value="ECO:0007669"/>
    <property type="project" value="InterPro"/>
</dbReference>
<dbReference type="CDD" id="cd03801">
    <property type="entry name" value="GT4_PimA-like"/>
    <property type="match status" value="1"/>
</dbReference>
<keyword evidence="1 3" id="KW-0808">Transferase</keyword>
<dbReference type="PANTHER" id="PTHR46401:SF2">
    <property type="entry name" value="GLYCOSYLTRANSFERASE WBBK-RELATED"/>
    <property type="match status" value="1"/>
</dbReference>
<dbReference type="Proteomes" id="UP000321830">
    <property type="component" value="Unassembled WGS sequence"/>
</dbReference>
<dbReference type="RefSeq" id="WP_025480618.1">
    <property type="nucleotide sequence ID" value="NZ_BJWF01000045.1"/>
</dbReference>
<organism evidence="3 4">
    <name type="scientific">Enterococcus villorum</name>
    <dbReference type="NCBI Taxonomy" id="112904"/>
    <lineage>
        <taxon>Bacteria</taxon>
        <taxon>Bacillati</taxon>
        <taxon>Bacillota</taxon>
        <taxon>Bacilli</taxon>
        <taxon>Lactobacillales</taxon>
        <taxon>Enterococcaceae</taxon>
        <taxon>Enterococcus</taxon>
    </lineage>
</organism>
<dbReference type="InterPro" id="IPR001296">
    <property type="entry name" value="Glyco_trans_1"/>
</dbReference>
<sequence length="392" mass="46066">MEKIMMYSSVHSWKDARIFFKEAQSLSKKYQVDFYAVTDDTASESFENSHLNIHLLDKAKRHNRYKIWRQLYKEILASDATYYHFHDPELLLLLPFLKRKKKTGKFIYDMHENFPKAIQSKSWIPKYLRKRLAKIVPIIEKKLLNQTDGILFAEESYKHDYQALSSKVLTEDIYNYPKIQNRTSVVPRAKQEPITFVYVGRIAEIRGIWEMLDMIRSLTNDQKNVRLKLVGSCENNLLEKVKQYIHRYSLENVVEYQSFVAYDQLASIYAQCDIGLCLLHPVGNYTESIATKMFEYMAHGLPMIVSNFPLWRSIIEQSKNGFAVDVRDSKEIVYAANQLVSSSLLREEQSKNGMNYLQKGFSWSSEEAKLYAFYQTLKEGATDELKYQDNYQ</sequence>
<feature type="domain" description="Glycosyl transferase family 1" evidence="2">
    <location>
        <begin position="188"/>
        <end position="353"/>
    </location>
</feature>
<dbReference type="SUPFAM" id="SSF53756">
    <property type="entry name" value="UDP-Glycosyltransferase/glycogen phosphorylase"/>
    <property type="match status" value="1"/>
</dbReference>
<gene>
    <name evidence="3" type="ORF">EVI01_23850</name>
</gene>
<evidence type="ECO:0000259" key="2">
    <source>
        <dbReference type="Pfam" id="PF00534"/>
    </source>
</evidence>
<dbReference type="Gene3D" id="3.40.50.2000">
    <property type="entry name" value="Glycogen Phosphorylase B"/>
    <property type="match status" value="2"/>
</dbReference>
<dbReference type="GO" id="GO:0009103">
    <property type="term" value="P:lipopolysaccharide biosynthetic process"/>
    <property type="evidence" value="ECO:0007669"/>
    <property type="project" value="TreeGrafter"/>
</dbReference>